<protein>
    <submittedName>
        <fullName evidence="4">Membrane fusion protein</fullName>
    </submittedName>
</protein>
<feature type="coiled-coil region" evidence="2">
    <location>
        <begin position="110"/>
        <end position="173"/>
    </location>
</feature>
<proteinExistence type="inferred from homology"/>
<dbReference type="Gene3D" id="2.40.50.100">
    <property type="match status" value="1"/>
</dbReference>
<dbReference type="HOGENOM" id="CLU_018816_18_3_6"/>
<dbReference type="PANTHER" id="PTHR30469">
    <property type="entry name" value="MULTIDRUG RESISTANCE PROTEIN MDTA"/>
    <property type="match status" value="1"/>
</dbReference>
<dbReference type="GO" id="GO:0015562">
    <property type="term" value="F:efflux transmembrane transporter activity"/>
    <property type="evidence" value="ECO:0007669"/>
    <property type="project" value="TreeGrafter"/>
</dbReference>
<accession>F5ZFW9</accession>
<dbReference type="InterPro" id="IPR006143">
    <property type="entry name" value="RND_pump_MFP"/>
</dbReference>
<dbReference type="PANTHER" id="PTHR30469:SF15">
    <property type="entry name" value="HLYD FAMILY OF SECRETION PROTEINS"/>
    <property type="match status" value="1"/>
</dbReference>
<keyword evidence="3" id="KW-0812">Transmembrane</keyword>
<feature type="transmembrane region" description="Helical" evidence="3">
    <location>
        <begin position="7"/>
        <end position="24"/>
    </location>
</feature>
<dbReference type="eggNOG" id="COG0845">
    <property type="taxonomic scope" value="Bacteria"/>
</dbReference>
<keyword evidence="3" id="KW-0472">Membrane</keyword>
<dbReference type="AlphaFoldDB" id="F5ZFW9"/>
<dbReference type="SUPFAM" id="SSF111369">
    <property type="entry name" value="HlyD-like secretion proteins"/>
    <property type="match status" value="1"/>
</dbReference>
<gene>
    <name evidence="4" type="ordered locus">ambt_21230</name>
</gene>
<comment type="similarity">
    <text evidence="1">Belongs to the membrane fusion protein (MFP) (TC 8.A.1) family.</text>
</comment>
<dbReference type="Proteomes" id="UP000000683">
    <property type="component" value="Chromosome"/>
</dbReference>
<keyword evidence="2" id="KW-0175">Coiled coil</keyword>
<dbReference type="KEGG" id="alt:ambt_21230"/>
<dbReference type="Gene3D" id="2.40.30.170">
    <property type="match status" value="1"/>
</dbReference>
<name>F5ZFW9_ALTNA</name>
<organism evidence="4 5">
    <name type="scientific">Alteromonas naphthalenivorans</name>
    <dbReference type="NCBI Taxonomy" id="715451"/>
    <lineage>
        <taxon>Bacteria</taxon>
        <taxon>Pseudomonadati</taxon>
        <taxon>Pseudomonadota</taxon>
        <taxon>Gammaproteobacteria</taxon>
        <taxon>Alteromonadales</taxon>
        <taxon>Alteromonadaceae</taxon>
        <taxon>Alteromonas/Salinimonas group</taxon>
        <taxon>Alteromonas</taxon>
    </lineage>
</organism>
<dbReference type="Gene3D" id="1.10.287.470">
    <property type="entry name" value="Helix hairpin bin"/>
    <property type="match status" value="1"/>
</dbReference>
<evidence type="ECO:0000256" key="2">
    <source>
        <dbReference type="SAM" id="Coils"/>
    </source>
</evidence>
<evidence type="ECO:0000256" key="1">
    <source>
        <dbReference type="ARBA" id="ARBA00009477"/>
    </source>
</evidence>
<keyword evidence="5" id="KW-1185">Reference proteome</keyword>
<reference evidence="4 5" key="1">
    <citation type="journal article" date="2011" name="J. Bacteriol.">
        <title>Complete genome sequence of the polycyclic aromatic hydrocarbon-degrading bacterium Alteromonas sp. strain SN2.</title>
        <authorList>
            <person name="Jin H.M."/>
            <person name="Jeong H."/>
            <person name="Moon E.J."/>
            <person name="Math R.K."/>
            <person name="Lee K."/>
            <person name="Kim H.J."/>
            <person name="Jeon C.O."/>
            <person name="Oh T.K."/>
            <person name="Kim J.F."/>
        </authorList>
    </citation>
    <scope>NUCLEOTIDE SEQUENCE [LARGE SCALE GENOMIC DNA]</scope>
    <source>
        <strain evidence="5">JCM 17741 / KACC 18427 / KCTC 11700BP / SN2</strain>
    </source>
</reference>
<evidence type="ECO:0000256" key="3">
    <source>
        <dbReference type="SAM" id="Phobius"/>
    </source>
</evidence>
<keyword evidence="3" id="KW-1133">Transmembrane helix</keyword>
<sequence>MFINRRLVQIGASALFIMTVLWMLTEDAVEPNDLASQQPILKVSTLEVTPMVYRVKESVVGVTQARWQIDLISAVEGRVTTLSQGTKPGDSVALDTLLVEIDDTNYKAHLANTDAQVKQAQLELARLKHEQTVVEQVSVGNKVSDFGRFEPHIEAARANLQAAINAREQAQHRLTETHLYPPFEAIVFERRVVLGQWVNSGDRLFTLIASDSIDVHIELSPSQKKKLGTLDDQTVVFVIDQLKQKWEARLRYEMPSNSELTRQSQLVLFIEEPYGKDKSLLPNSMVSVTLIGQEIDHVVCAPATALTPDGYVWIVENGRLEKSQIRIQEQFDDRVCFQFFKQPEATREIVRYPISTMLIGQQVEPVTEDSRGGTL</sequence>
<dbReference type="EMBL" id="CP002339">
    <property type="protein sequence ID" value="AEF05737.1"/>
    <property type="molecule type" value="Genomic_DNA"/>
</dbReference>
<dbReference type="GO" id="GO:1990281">
    <property type="term" value="C:efflux pump complex"/>
    <property type="evidence" value="ECO:0007669"/>
    <property type="project" value="TreeGrafter"/>
</dbReference>
<evidence type="ECO:0000313" key="5">
    <source>
        <dbReference type="Proteomes" id="UP000000683"/>
    </source>
</evidence>
<evidence type="ECO:0000313" key="4">
    <source>
        <dbReference type="EMBL" id="AEF05737.1"/>
    </source>
</evidence>
<dbReference type="NCBIfam" id="TIGR01730">
    <property type="entry name" value="RND_mfp"/>
    <property type="match status" value="1"/>
</dbReference>